<dbReference type="Proteomes" id="UP000288405">
    <property type="component" value="Unassembled WGS sequence"/>
</dbReference>
<accession>A0A432WPL5</accession>
<dbReference type="PROSITE" id="PS51257">
    <property type="entry name" value="PROKAR_LIPOPROTEIN"/>
    <property type="match status" value="1"/>
</dbReference>
<dbReference type="AlphaFoldDB" id="A0A432WPL5"/>
<protein>
    <submittedName>
        <fullName evidence="1">Uncharacterized protein</fullName>
    </submittedName>
</protein>
<name>A0A432WPL5_9GAMM</name>
<gene>
    <name evidence="1" type="ORF">CWE11_02850</name>
</gene>
<organism evidence="1 2">
    <name type="scientific">Aliidiomarina sanyensis</name>
    <dbReference type="NCBI Taxonomy" id="1249555"/>
    <lineage>
        <taxon>Bacteria</taxon>
        <taxon>Pseudomonadati</taxon>
        <taxon>Pseudomonadota</taxon>
        <taxon>Gammaproteobacteria</taxon>
        <taxon>Alteromonadales</taxon>
        <taxon>Idiomarinaceae</taxon>
        <taxon>Aliidiomarina</taxon>
    </lineage>
</organism>
<evidence type="ECO:0000313" key="1">
    <source>
        <dbReference type="EMBL" id="RUO35715.1"/>
    </source>
</evidence>
<keyword evidence="2" id="KW-1185">Reference proteome</keyword>
<evidence type="ECO:0000313" key="2">
    <source>
        <dbReference type="Proteomes" id="UP000288405"/>
    </source>
</evidence>
<reference evidence="1 2" key="1">
    <citation type="journal article" date="2011" name="Front. Microbiol.">
        <title>Genomic signatures of strain selection and enhancement in Bacillus atrophaeus var. globigii, a historical biowarfare simulant.</title>
        <authorList>
            <person name="Gibbons H.S."/>
            <person name="Broomall S.M."/>
            <person name="McNew L.A."/>
            <person name="Daligault H."/>
            <person name="Chapman C."/>
            <person name="Bruce D."/>
            <person name="Karavis M."/>
            <person name="Krepps M."/>
            <person name="McGregor P.A."/>
            <person name="Hong C."/>
            <person name="Park K.H."/>
            <person name="Akmal A."/>
            <person name="Feldman A."/>
            <person name="Lin J.S."/>
            <person name="Chang W.E."/>
            <person name="Higgs B.W."/>
            <person name="Demirev P."/>
            <person name="Lindquist J."/>
            <person name="Liem A."/>
            <person name="Fochler E."/>
            <person name="Read T.D."/>
            <person name="Tapia R."/>
            <person name="Johnson S."/>
            <person name="Bishop-Lilly K.A."/>
            <person name="Detter C."/>
            <person name="Han C."/>
            <person name="Sozhamannan S."/>
            <person name="Rosenzweig C.N."/>
            <person name="Skowronski E.W."/>
        </authorList>
    </citation>
    <scope>NUCLEOTIDE SEQUENCE [LARGE SCALE GENOMIC DNA]</scope>
    <source>
        <strain evidence="1 2">GYP-17</strain>
    </source>
</reference>
<proteinExistence type="predicted"/>
<sequence length="180" mass="20900">MKLKNQIYAFTLAIYIASITSGCSRAGIDVEQEIERFHKHRESFETLSKLGCDAREAMNSRFFRYPVDVSGNEPEPARKAFNDMRRQLRSIGLDSVILRRFEGIECSLYVGISGSSFLGEGYNFGYWYQPESLGNYEYTEGFFSSENVEYRDANRVRGEEPVKFSIELTGGWYLQYYRYP</sequence>
<dbReference type="EMBL" id="PIPM01000002">
    <property type="protein sequence ID" value="RUO35715.1"/>
    <property type="molecule type" value="Genomic_DNA"/>
</dbReference>
<comment type="caution">
    <text evidence="1">The sequence shown here is derived from an EMBL/GenBank/DDBJ whole genome shotgun (WGS) entry which is preliminary data.</text>
</comment>